<protein>
    <submittedName>
        <fullName evidence="2">Uncharacterized protein</fullName>
    </submittedName>
</protein>
<name>A0A1J3GWQ4_NOCCA</name>
<evidence type="ECO:0000256" key="1">
    <source>
        <dbReference type="SAM" id="MobiDB-lite"/>
    </source>
</evidence>
<sequence length="87" mass="10241">MLRSERRQRAKEQESFVGFLIVRSISETLSFGCLSSQLEKHPQISDEFLFVSLKTKRNGKFRQVKKKRASNKGVSKQTPLYYMQRNK</sequence>
<accession>A0A1J3GWQ4</accession>
<feature type="region of interest" description="Disordered" evidence="1">
    <location>
        <begin position="61"/>
        <end position="87"/>
    </location>
</feature>
<proteinExistence type="predicted"/>
<dbReference type="AlphaFoldDB" id="A0A1J3GWQ4"/>
<dbReference type="EMBL" id="GEVL01016750">
    <property type="protein sequence ID" value="JAU60591.1"/>
    <property type="molecule type" value="Transcribed_RNA"/>
</dbReference>
<feature type="compositionally biased region" description="Basic residues" evidence="1">
    <location>
        <begin position="61"/>
        <end position="70"/>
    </location>
</feature>
<reference evidence="2" key="1">
    <citation type="submission" date="2016-07" db="EMBL/GenBank/DDBJ databases">
        <title>De novo transcriptome assembly of four accessions of the metal hyperaccumulator plant Noccaea caerulescens.</title>
        <authorList>
            <person name="Blande D."/>
            <person name="Halimaa P."/>
            <person name="Tervahauta A.I."/>
            <person name="Aarts M.G."/>
            <person name="Karenlampi S.O."/>
        </authorList>
    </citation>
    <scope>NUCLEOTIDE SEQUENCE</scope>
</reference>
<organism evidence="2">
    <name type="scientific">Noccaea caerulescens</name>
    <name type="common">Alpine penny-cress</name>
    <name type="synonym">Thlaspi caerulescens</name>
    <dbReference type="NCBI Taxonomy" id="107243"/>
    <lineage>
        <taxon>Eukaryota</taxon>
        <taxon>Viridiplantae</taxon>
        <taxon>Streptophyta</taxon>
        <taxon>Embryophyta</taxon>
        <taxon>Tracheophyta</taxon>
        <taxon>Spermatophyta</taxon>
        <taxon>Magnoliopsida</taxon>
        <taxon>eudicotyledons</taxon>
        <taxon>Gunneridae</taxon>
        <taxon>Pentapetalae</taxon>
        <taxon>rosids</taxon>
        <taxon>malvids</taxon>
        <taxon>Brassicales</taxon>
        <taxon>Brassicaceae</taxon>
        <taxon>Coluteocarpeae</taxon>
        <taxon>Noccaea</taxon>
    </lineage>
</organism>
<evidence type="ECO:0000313" key="2">
    <source>
        <dbReference type="EMBL" id="JAU60591.1"/>
    </source>
</evidence>
<gene>
    <name evidence="2" type="ORF">LE_TR2925_c39_g1_i1_g.8588</name>
</gene>